<sequence length="263" mass="27570">MFGQRPFVIGAAWPGMFINPSKGSRPLIEGWDGSETMIDKTVASLEEAVAGIFDGATVMIGGFGTAGQPAELIDALIAQGAKDLTIVNNNAGNGDIGLAALLNARRVKKIICSFPRQADSHVFDALYRAGEIELELVPQGNLAARIQAAGAGLGAIFTPTGYGTLLAEGKETREIDGKHYVLEYPIKADFALIKALKGDRWGNLIYRKAARNFGPIMATAAAVTIAQVSEIVPLGALDPEVIVTPGIFVQRVVAIGNAVAQAA</sequence>
<dbReference type="SMART" id="SM00882">
    <property type="entry name" value="CoA_trans"/>
    <property type="match status" value="1"/>
</dbReference>
<dbReference type="InterPro" id="IPR004165">
    <property type="entry name" value="CoA_trans_fam_I"/>
</dbReference>
<dbReference type="GO" id="GO:0008260">
    <property type="term" value="F:succinyl-CoA:3-oxo-acid CoA-transferase activity"/>
    <property type="evidence" value="ECO:0007669"/>
    <property type="project" value="UniProtKB-EC"/>
</dbReference>
<dbReference type="PROSITE" id="PS01273">
    <property type="entry name" value="COA_TRANSF_1"/>
    <property type="match status" value="1"/>
</dbReference>
<reference evidence="3 4" key="1">
    <citation type="submission" date="2009-02" db="EMBL/GenBank/DDBJ databases">
        <title>Sequencing of the draft genome and assembly of Lutiella nitroferrum 2002.</title>
        <authorList>
            <consortium name="US DOE Joint Genome Institute (JGI-PGF)"/>
            <person name="Lucas S."/>
            <person name="Copeland A."/>
            <person name="Lapidus A."/>
            <person name="Glavina del Rio T."/>
            <person name="Tice H."/>
            <person name="Bruce D."/>
            <person name="Goodwin L."/>
            <person name="Pitluck S."/>
            <person name="Larimer F."/>
            <person name="Land M.L."/>
            <person name="Hauser L."/>
            <person name="Coates J.D."/>
        </authorList>
    </citation>
    <scope>NUCLEOTIDE SEQUENCE [LARGE SCALE GENOMIC DNA]</scope>
    <source>
        <strain evidence="3 4">2002</strain>
    </source>
</reference>
<dbReference type="PANTHER" id="PTHR13707:SF60">
    <property type="entry name" value="ACETATE COA-TRANSFERASE SUBUNIT ALPHA"/>
    <property type="match status" value="1"/>
</dbReference>
<dbReference type="EMBL" id="ACIS01000002">
    <property type="protein sequence ID" value="EEG09916.1"/>
    <property type="molecule type" value="Genomic_DNA"/>
</dbReference>
<comment type="caution">
    <text evidence="3">The sequence shown here is derived from an EMBL/GenBank/DDBJ whole genome shotgun (WGS) entry which is preliminary data.</text>
</comment>
<keyword evidence="2 3" id="KW-0808">Transferase</keyword>
<dbReference type="InterPro" id="IPR037171">
    <property type="entry name" value="NagB/RpiA_transferase-like"/>
</dbReference>
<dbReference type="Gene3D" id="3.40.1080.10">
    <property type="entry name" value="Glutaconate Coenzyme A-transferase"/>
    <property type="match status" value="1"/>
</dbReference>
<evidence type="ECO:0000256" key="1">
    <source>
        <dbReference type="ARBA" id="ARBA00005612"/>
    </source>
</evidence>
<protein>
    <submittedName>
        <fullName evidence="3">3-oxoacid CoA-transferase, A subunit</fullName>
        <ecNumber evidence="3">2.8.3.5</ecNumber>
    </submittedName>
</protein>
<organism evidence="3 4">
    <name type="scientific">Pseudogulbenkiania ferrooxidans 2002</name>
    <dbReference type="NCBI Taxonomy" id="279714"/>
    <lineage>
        <taxon>Bacteria</taxon>
        <taxon>Pseudomonadati</taxon>
        <taxon>Pseudomonadota</taxon>
        <taxon>Betaproteobacteria</taxon>
        <taxon>Neisseriales</taxon>
        <taxon>Chromobacteriaceae</taxon>
        <taxon>Pseudogulbenkiania</taxon>
    </lineage>
</organism>
<evidence type="ECO:0000313" key="4">
    <source>
        <dbReference type="Proteomes" id="UP000003165"/>
    </source>
</evidence>
<dbReference type="AlphaFoldDB" id="B9Z033"/>
<evidence type="ECO:0000313" key="3">
    <source>
        <dbReference type="EMBL" id="EEG09916.1"/>
    </source>
</evidence>
<dbReference type="InterPro" id="IPR004163">
    <property type="entry name" value="CoA_transf_BS"/>
</dbReference>
<proteinExistence type="inferred from homology"/>
<dbReference type="eggNOG" id="COG1788">
    <property type="taxonomic scope" value="Bacteria"/>
</dbReference>
<keyword evidence="4" id="KW-1185">Reference proteome</keyword>
<dbReference type="InterPro" id="IPR012792">
    <property type="entry name" value="3-oxoacid_CoA-transf_A"/>
</dbReference>
<name>B9Z033_9NEIS</name>
<dbReference type="Proteomes" id="UP000003165">
    <property type="component" value="Unassembled WGS sequence"/>
</dbReference>
<comment type="similarity">
    <text evidence="1">Belongs to the 3-oxoacid CoA-transferase subunit A family.</text>
</comment>
<dbReference type="EC" id="2.8.3.5" evidence="3"/>
<dbReference type="PANTHER" id="PTHR13707">
    <property type="entry name" value="KETOACID-COENZYME A TRANSFERASE"/>
    <property type="match status" value="1"/>
</dbReference>
<accession>B9Z033</accession>
<dbReference type="SUPFAM" id="SSF100950">
    <property type="entry name" value="NagB/RpiA/CoA transferase-like"/>
    <property type="match status" value="1"/>
</dbReference>
<evidence type="ECO:0000256" key="2">
    <source>
        <dbReference type="ARBA" id="ARBA00022679"/>
    </source>
</evidence>
<dbReference type="NCBIfam" id="TIGR02429">
    <property type="entry name" value="pcaI_scoA_fam"/>
    <property type="match status" value="1"/>
</dbReference>
<gene>
    <name evidence="3" type="ORF">FuraDRAFT_0932</name>
</gene>
<dbReference type="Pfam" id="PF01144">
    <property type="entry name" value="CoA_trans"/>
    <property type="match status" value="1"/>
</dbReference>